<keyword evidence="2" id="KW-1185">Reference proteome</keyword>
<dbReference type="EMBL" id="CAKOFQ010007511">
    <property type="protein sequence ID" value="CAH2002780.1"/>
    <property type="molecule type" value="Genomic_DNA"/>
</dbReference>
<proteinExistence type="predicted"/>
<accession>A0A9P0Q1Y5</accession>
<name>A0A9P0Q1Y5_ACAOB</name>
<dbReference type="AlphaFoldDB" id="A0A9P0Q1Y5"/>
<sequence>MTSKQKIKTYHFKSEWEEQYFFTEVKEDLLEFIKLKEQTTGYDLFCSFKNIISSEKIAISKMVGLTTDGAPAMVGRDKGPVGICRKDERFPQFLCYHCISHHEAICGHSLKLNNIMKLMVKIVNKIRAQTVQRRFFKTLADEIDCQYGELFFHSKVQRLRWGRVLKRFNDIITAIVQFFKQRDELMP</sequence>
<evidence type="ECO:0000313" key="1">
    <source>
        <dbReference type="EMBL" id="CAH2002780.1"/>
    </source>
</evidence>
<comment type="caution">
    <text evidence="1">The sequence shown here is derived from an EMBL/GenBank/DDBJ whole genome shotgun (WGS) entry which is preliminary data.</text>
</comment>
<protein>
    <submittedName>
        <fullName evidence="1">Uncharacterized protein</fullName>
    </submittedName>
</protein>
<reference evidence="1" key="1">
    <citation type="submission" date="2022-03" db="EMBL/GenBank/DDBJ databases">
        <authorList>
            <person name="Sayadi A."/>
        </authorList>
    </citation>
    <scope>NUCLEOTIDE SEQUENCE</scope>
</reference>
<dbReference type="Proteomes" id="UP001152888">
    <property type="component" value="Unassembled WGS sequence"/>
</dbReference>
<gene>
    <name evidence="1" type="ORF">ACAOBT_LOCUS26980</name>
</gene>
<organism evidence="1 2">
    <name type="scientific">Acanthoscelides obtectus</name>
    <name type="common">Bean weevil</name>
    <name type="synonym">Bruchus obtectus</name>
    <dbReference type="NCBI Taxonomy" id="200917"/>
    <lineage>
        <taxon>Eukaryota</taxon>
        <taxon>Metazoa</taxon>
        <taxon>Ecdysozoa</taxon>
        <taxon>Arthropoda</taxon>
        <taxon>Hexapoda</taxon>
        <taxon>Insecta</taxon>
        <taxon>Pterygota</taxon>
        <taxon>Neoptera</taxon>
        <taxon>Endopterygota</taxon>
        <taxon>Coleoptera</taxon>
        <taxon>Polyphaga</taxon>
        <taxon>Cucujiformia</taxon>
        <taxon>Chrysomeloidea</taxon>
        <taxon>Chrysomelidae</taxon>
        <taxon>Bruchinae</taxon>
        <taxon>Bruchini</taxon>
        <taxon>Acanthoscelides</taxon>
    </lineage>
</organism>
<dbReference type="PANTHER" id="PTHR45913:SF21">
    <property type="entry name" value="DUF4371 DOMAIN-CONTAINING PROTEIN"/>
    <property type="match status" value="1"/>
</dbReference>
<dbReference type="PANTHER" id="PTHR45913">
    <property type="entry name" value="EPM2A-INTERACTING PROTEIN 1"/>
    <property type="match status" value="1"/>
</dbReference>
<dbReference type="OrthoDB" id="6431883at2759"/>
<evidence type="ECO:0000313" key="2">
    <source>
        <dbReference type="Proteomes" id="UP001152888"/>
    </source>
</evidence>